<dbReference type="CDD" id="cd17474">
    <property type="entry name" value="MFS_YfmO_like"/>
    <property type="match status" value="1"/>
</dbReference>
<keyword evidence="7 8" id="KW-0472">Membrane</keyword>
<dbReference type="PANTHER" id="PTHR43124:SF3">
    <property type="entry name" value="CHLORAMPHENICOL EFFLUX PUMP RV0191"/>
    <property type="match status" value="1"/>
</dbReference>
<dbReference type="SUPFAM" id="SSF103473">
    <property type="entry name" value="MFS general substrate transporter"/>
    <property type="match status" value="1"/>
</dbReference>
<dbReference type="PANTHER" id="PTHR43124">
    <property type="entry name" value="PURINE EFFLUX PUMP PBUE"/>
    <property type="match status" value="1"/>
</dbReference>
<comment type="similarity">
    <text evidence="2">Belongs to the major facilitator superfamily. TCR/Tet family.</text>
</comment>
<gene>
    <name evidence="10" type="ORF">PghCCS26_14480</name>
</gene>
<dbReference type="Gene3D" id="1.20.1250.20">
    <property type="entry name" value="MFS general substrate transporter like domains"/>
    <property type="match status" value="1"/>
</dbReference>
<dbReference type="InterPro" id="IPR005829">
    <property type="entry name" value="Sugar_transporter_CS"/>
</dbReference>
<feature type="transmembrane region" description="Helical" evidence="8">
    <location>
        <begin position="307"/>
        <end position="328"/>
    </location>
</feature>
<dbReference type="InterPro" id="IPR050189">
    <property type="entry name" value="MFS_Efflux_Transporters"/>
</dbReference>
<protein>
    <submittedName>
        <fullName evidence="10">Multidrug resistance protein</fullName>
    </submittedName>
</protein>
<dbReference type="Proteomes" id="UP001285921">
    <property type="component" value="Unassembled WGS sequence"/>
</dbReference>
<evidence type="ECO:0000256" key="1">
    <source>
        <dbReference type="ARBA" id="ARBA00004651"/>
    </source>
</evidence>
<dbReference type="InterPro" id="IPR020846">
    <property type="entry name" value="MFS_dom"/>
</dbReference>
<dbReference type="InterPro" id="IPR036259">
    <property type="entry name" value="MFS_trans_sf"/>
</dbReference>
<organism evidence="10 11">
    <name type="scientific">Paenibacillus glycanilyticus</name>
    <dbReference type="NCBI Taxonomy" id="126569"/>
    <lineage>
        <taxon>Bacteria</taxon>
        <taxon>Bacillati</taxon>
        <taxon>Bacillota</taxon>
        <taxon>Bacilli</taxon>
        <taxon>Bacillales</taxon>
        <taxon>Paenibacillaceae</taxon>
        <taxon>Paenibacillus</taxon>
    </lineage>
</organism>
<reference evidence="10 11" key="1">
    <citation type="submission" date="2023-05" db="EMBL/GenBank/DDBJ databases">
        <title>Draft genome of Paenibacillus sp. CCS26.</title>
        <authorList>
            <person name="Akita H."/>
            <person name="Shinto Y."/>
            <person name="Kimura Z."/>
        </authorList>
    </citation>
    <scope>NUCLEOTIDE SEQUENCE [LARGE SCALE GENOMIC DNA]</scope>
    <source>
        <strain evidence="10 11">CCS26</strain>
    </source>
</reference>
<proteinExistence type="inferred from homology"/>
<name>A0ABQ6NIF9_9BACL</name>
<keyword evidence="3" id="KW-0813">Transport</keyword>
<dbReference type="Pfam" id="PF07690">
    <property type="entry name" value="MFS_1"/>
    <property type="match status" value="1"/>
</dbReference>
<evidence type="ECO:0000256" key="2">
    <source>
        <dbReference type="ARBA" id="ARBA00007520"/>
    </source>
</evidence>
<keyword evidence="4" id="KW-1003">Cell membrane</keyword>
<dbReference type="PRINTS" id="PR01035">
    <property type="entry name" value="TCRTETA"/>
</dbReference>
<comment type="subcellular location">
    <subcellularLocation>
        <location evidence="1">Cell membrane</location>
        <topology evidence="1">Multi-pass membrane protein</topology>
    </subcellularLocation>
</comment>
<evidence type="ECO:0000256" key="5">
    <source>
        <dbReference type="ARBA" id="ARBA00022692"/>
    </source>
</evidence>
<evidence type="ECO:0000256" key="8">
    <source>
        <dbReference type="SAM" id="Phobius"/>
    </source>
</evidence>
<accession>A0ABQ6NIF9</accession>
<evidence type="ECO:0000256" key="3">
    <source>
        <dbReference type="ARBA" id="ARBA00022448"/>
    </source>
</evidence>
<dbReference type="PROSITE" id="PS50850">
    <property type="entry name" value="MFS"/>
    <property type="match status" value="1"/>
</dbReference>
<feature type="transmembrane region" description="Helical" evidence="8">
    <location>
        <begin position="216"/>
        <end position="238"/>
    </location>
</feature>
<evidence type="ECO:0000259" key="9">
    <source>
        <dbReference type="PROSITE" id="PS50850"/>
    </source>
</evidence>
<feature type="transmembrane region" description="Helical" evidence="8">
    <location>
        <begin position="169"/>
        <end position="187"/>
    </location>
</feature>
<dbReference type="EMBL" id="BTCL01000004">
    <property type="protein sequence ID" value="GMK44320.1"/>
    <property type="molecule type" value="Genomic_DNA"/>
</dbReference>
<evidence type="ECO:0000256" key="6">
    <source>
        <dbReference type="ARBA" id="ARBA00022989"/>
    </source>
</evidence>
<dbReference type="InterPro" id="IPR011701">
    <property type="entry name" value="MFS"/>
</dbReference>
<feature type="transmembrane region" description="Helical" evidence="8">
    <location>
        <begin position="250"/>
        <end position="271"/>
    </location>
</feature>
<dbReference type="InterPro" id="IPR001958">
    <property type="entry name" value="Tet-R_TetA/multi-R_MdtG-like"/>
</dbReference>
<evidence type="ECO:0000313" key="11">
    <source>
        <dbReference type="Proteomes" id="UP001285921"/>
    </source>
</evidence>
<feature type="transmembrane region" description="Helical" evidence="8">
    <location>
        <begin position="74"/>
        <end position="96"/>
    </location>
</feature>
<evidence type="ECO:0000313" key="10">
    <source>
        <dbReference type="EMBL" id="GMK44320.1"/>
    </source>
</evidence>
<feature type="transmembrane region" description="Helical" evidence="8">
    <location>
        <begin position="374"/>
        <end position="393"/>
    </location>
</feature>
<feature type="transmembrane region" description="Helical" evidence="8">
    <location>
        <begin position="349"/>
        <end position="368"/>
    </location>
</feature>
<keyword evidence="11" id="KW-1185">Reference proteome</keyword>
<feature type="transmembrane region" description="Helical" evidence="8">
    <location>
        <begin position="283"/>
        <end position="301"/>
    </location>
</feature>
<dbReference type="RefSeq" id="WP_317979341.1">
    <property type="nucleotide sequence ID" value="NZ_BTCL01000004.1"/>
</dbReference>
<evidence type="ECO:0000256" key="4">
    <source>
        <dbReference type="ARBA" id="ARBA00022475"/>
    </source>
</evidence>
<feature type="transmembrane region" description="Helical" evidence="8">
    <location>
        <begin position="7"/>
        <end position="30"/>
    </location>
</feature>
<sequence>MEKKKQLDLASIATIPLTMTLANSILIPVLPSMQKAMGITAVQSSLLITAYAAVAILFIPIAGYLSDRIGRKKVILPGLLLVAAAGAFCGFAAISFDKPYALVMTGRLFQGLGAAGCFPVVLPLVGDLFKKEEDVSSGLGLVETANTFGKVLAPIIGSALAMWTWYMPFWFIPVFSLISFILVAVWVKAPKDKKPAVPFGQFVRNVISLFREKGRWIWGVYVAGGINMFAIFASLFYLSEILEERGSYGILKGCLVAIPLAALCSTSWAIGKWIGQNKKLMKWISVIGFIEAAVSLIFLAFGGRDSIWFIIILLFVGSIGLGAALPSLDALLTEGIEKDQRGTITSIYSSIRFLGVAAGPPLAALLIAHSKSSLFWLLTACCVAAALIALFTIKPKQA</sequence>
<feature type="domain" description="Major facilitator superfamily (MFS) profile" evidence="9">
    <location>
        <begin position="8"/>
        <end position="397"/>
    </location>
</feature>
<feature type="transmembrane region" description="Helical" evidence="8">
    <location>
        <begin position="36"/>
        <end position="62"/>
    </location>
</feature>
<comment type="caution">
    <text evidence="10">The sequence shown here is derived from an EMBL/GenBank/DDBJ whole genome shotgun (WGS) entry which is preliminary data.</text>
</comment>
<evidence type="ECO:0000256" key="7">
    <source>
        <dbReference type="ARBA" id="ARBA00023136"/>
    </source>
</evidence>
<dbReference type="PROSITE" id="PS00216">
    <property type="entry name" value="SUGAR_TRANSPORT_1"/>
    <property type="match status" value="1"/>
</dbReference>
<keyword evidence="6 8" id="KW-1133">Transmembrane helix</keyword>
<keyword evidence="5 8" id="KW-0812">Transmembrane</keyword>